<name>A0AAE0Y176_9GAST</name>
<organism evidence="1 2">
    <name type="scientific">Elysia crispata</name>
    <name type="common">lettuce slug</name>
    <dbReference type="NCBI Taxonomy" id="231223"/>
    <lineage>
        <taxon>Eukaryota</taxon>
        <taxon>Metazoa</taxon>
        <taxon>Spiralia</taxon>
        <taxon>Lophotrochozoa</taxon>
        <taxon>Mollusca</taxon>
        <taxon>Gastropoda</taxon>
        <taxon>Heterobranchia</taxon>
        <taxon>Euthyneura</taxon>
        <taxon>Panpulmonata</taxon>
        <taxon>Sacoglossa</taxon>
        <taxon>Placobranchoidea</taxon>
        <taxon>Plakobranchidae</taxon>
        <taxon>Elysia</taxon>
    </lineage>
</organism>
<evidence type="ECO:0000313" key="1">
    <source>
        <dbReference type="EMBL" id="KAK3728872.1"/>
    </source>
</evidence>
<dbReference type="AlphaFoldDB" id="A0AAE0Y176"/>
<gene>
    <name evidence="1" type="ORF">RRG08_014289</name>
</gene>
<evidence type="ECO:0000313" key="2">
    <source>
        <dbReference type="Proteomes" id="UP001283361"/>
    </source>
</evidence>
<proteinExistence type="predicted"/>
<reference evidence="1" key="1">
    <citation type="journal article" date="2023" name="G3 (Bethesda)">
        <title>A reference genome for the long-term kleptoplast-retaining sea slug Elysia crispata morphotype clarki.</title>
        <authorList>
            <person name="Eastman K.E."/>
            <person name="Pendleton A.L."/>
            <person name="Shaikh M.A."/>
            <person name="Suttiyut T."/>
            <person name="Ogas R."/>
            <person name="Tomko P."/>
            <person name="Gavelis G."/>
            <person name="Widhalm J.R."/>
            <person name="Wisecaver J.H."/>
        </authorList>
    </citation>
    <scope>NUCLEOTIDE SEQUENCE</scope>
    <source>
        <strain evidence="1">ECLA1</strain>
    </source>
</reference>
<protein>
    <submittedName>
        <fullName evidence="1">Uncharacterized protein</fullName>
    </submittedName>
</protein>
<keyword evidence="2" id="KW-1185">Reference proteome</keyword>
<sequence>MTNEPGVTRQVYCARHKRVLLTSGQPMDKWTALLLAGSNWRLTYMYVVCNGQCRSVAVTQGSSSYGSTALTVTGHWSRTPGSQAARLDIASYVLLWTRTISSLTSQHVSRQS</sequence>
<comment type="caution">
    <text evidence="1">The sequence shown here is derived from an EMBL/GenBank/DDBJ whole genome shotgun (WGS) entry which is preliminary data.</text>
</comment>
<dbReference type="EMBL" id="JAWDGP010007171">
    <property type="protein sequence ID" value="KAK3728872.1"/>
    <property type="molecule type" value="Genomic_DNA"/>
</dbReference>
<accession>A0AAE0Y176</accession>
<dbReference type="Proteomes" id="UP001283361">
    <property type="component" value="Unassembled WGS sequence"/>
</dbReference>